<gene>
    <name evidence="5" type="ORF">DRW07_03720</name>
</gene>
<dbReference type="PANTHER" id="PTHR43284:SF1">
    <property type="entry name" value="ASPARAGINE SYNTHETASE"/>
    <property type="match status" value="1"/>
</dbReference>
<dbReference type="InterPro" id="IPR001962">
    <property type="entry name" value="Asn_synthase"/>
</dbReference>
<proteinExistence type="predicted"/>
<dbReference type="Proteomes" id="UP000275281">
    <property type="component" value="Unassembled WGS sequence"/>
</dbReference>
<keyword evidence="6" id="KW-1185">Reference proteome</keyword>
<evidence type="ECO:0000256" key="1">
    <source>
        <dbReference type="ARBA" id="ARBA00005187"/>
    </source>
</evidence>
<accession>A0A3N5ZB98</accession>
<reference evidence="5 6" key="1">
    <citation type="submission" date="2018-11" db="EMBL/GenBank/DDBJ databases">
        <authorList>
            <person name="Ye M.-Q."/>
            <person name="Du Z.-J."/>
        </authorList>
    </citation>
    <scope>NUCLEOTIDE SEQUENCE [LARGE SCALE GENOMIC DNA]</scope>
    <source>
        <strain evidence="5 6">U0105</strain>
    </source>
</reference>
<comment type="catalytic activity">
    <reaction evidence="3">
        <text>L-aspartate + L-glutamine + ATP + H2O = L-asparagine + L-glutamate + AMP + diphosphate + H(+)</text>
        <dbReference type="Rhea" id="RHEA:12228"/>
        <dbReference type="ChEBI" id="CHEBI:15377"/>
        <dbReference type="ChEBI" id="CHEBI:15378"/>
        <dbReference type="ChEBI" id="CHEBI:29985"/>
        <dbReference type="ChEBI" id="CHEBI:29991"/>
        <dbReference type="ChEBI" id="CHEBI:30616"/>
        <dbReference type="ChEBI" id="CHEBI:33019"/>
        <dbReference type="ChEBI" id="CHEBI:58048"/>
        <dbReference type="ChEBI" id="CHEBI:58359"/>
        <dbReference type="ChEBI" id="CHEBI:456215"/>
        <dbReference type="EC" id="6.3.5.4"/>
    </reaction>
</comment>
<evidence type="ECO:0000256" key="2">
    <source>
        <dbReference type="ARBA" id="ARBA00012737"/>
    </source>
</evidence>
<comment type="caution">
    <text evidence="5">The sequence shown here is derived from an EMBL/GenBank/DDBJ whole genome shotgun (WGS) entry which is preliminary data.</text>
</comment>
<dbReference type="PANTHER" id="PTHR43284">
    <property type="entry name" value="ASPARAGINE SYNTHETASE (GLUTAMINE-HYDROLYZING)"/>
    <property type="match status" value="1"/>
</dbReference>
<comment type="pathway">
    <text evidence="1">Amino-acid biosynthesis; L-asparagine biosynthesis; L-asparagine from L-aspartate (L-Gln route): step 1/1.</text>
</comment>
<dbReference type="GO" id="GO:0006529">
    <property type="term" value="P:asparagine biosynthetic process"/>
    <property type="evidence" value="ECO:0007669"/>
    <property type="project" value="InterPro"/>
</dbReference>
<organism evidence="5 6">
    <name type="scientific">Alteromonas sediminis</name>
    <dbReference type="NCBI Taxonomy" id="2259342"/>
    <lineage>
        <taxon>Bacteria</taxon>
        <taxon>Pseudomonadati</taxon>
        <taxon>Pseudomonadota</taxon>
        <taxon>Gammaproteobacteria</taxon>
        <taxon>Alteromonadales</taxon>
        <taxon>Alteromonadaceae</taxon>
        <taxon>Alteromonas/Salinimonas group</taxon>
        <taxon>Alteromonas</taxon>
    </lineage>
</organism>
<dbReference type="OrthoDB" id="9763290at2"/>
<dbReference type="SUPFAM" id="SSF52402">
    <property type="entry name" value="Adenine nucleotide alpha hydrolases-like"/>
    <property type="match status" value="1"/>
</dbReference>
<sequence>MPLTSSDIVLYGRHAGQAAQVLQDILHAQTPNNAQPVRLAFVSKNRVLAQVLPNADSRFPVSDYAKHGMICQASPHFSAPKKGGFAPFEGNSSKSEFSITLFLQQLASQCVKDFDTSSVLDQNDLFSQAVNSLTGDFYLGCPDESGQCFMLATSAFNAQTLFYASFPDLAETYLISANLALLLQLVPPKVCQTALSLWLSGRPDPNRSLYANIHQVPQASVVLFRPGLSPSTRLYWDINPNTTEHSVKRPLNDYQDELSAILQSSVADCLPPSDGQIGDTLFTQLSGGMDSTSVSATAWALAQQQGLNLHSVSHTYKHTAACDESDNIAAMIARYPFTQSHFIELDKFTPMRFGEVYPTHVQSPGMVLSPKYHEEAALLNAQGAGTLLTGNGGDEMFWGHSLVYFDRLMAGDMSVVGEVSRSARQLGLPVWGALKSALLGPLKRQLASTLKGDPIEQRLAAFAYPAWLTGQARALIEAAPKRANPFTGSKHNLARYARYEGLFQTSTFNSMRSYQAVFDNYGLQVKHPLMNKALAQFSFDVPQHLHISGEFPKLLLRQAMSGKLPEQVCWNKSKTVFDQHFANLIKHNQTEIRALLAHEALADLGLIDNHQVLSSFDKVVASPVPSLQVDLLYAILVQSWYQTYCVANA</sequence>
<dbReference type="Gene3D" id="3.40.50.620">
    <property type="entry name" value="HUPs"/>
    <property type="match status" value="2"/>
</dbReference>
<feature type="domain" description="Asparagine synthetase" evidence="4">
    <location>
        <begin position="260"/>
        <end position="621"/>
    </location>
</feature>
<evidence type="ECO:0000313" key="6">
    <source>
        <dbReference type="Proteomes" id="UP000275281"/>
    </source>
</evidence>
<dbReference type="RefSeq" id="WP_124026525.1">
    <property type="nucleotide sequence ID" value="NZ_JBHRSN010000005.1"/>
</dbReference>
<dbReference type="EMBL" id="RPOK01000001">
    <property type="protein sequence ID" value="RPJ68524.1"/>
    <property type="molecule type" value="Genomic_DNA"/>
</dbReference>
<dbReference type="InterPro" id="IPR014729">
    <property type="entry name" value="Rossmann-like_a/b/a_fold"/>
</dbReference>
<evidence type="ECO:0000313" key="5">
    <source>
        <dbReference type="EMBL" id="RPJ68524.1"/>
    </source>
</evidence>
<protein>
    <recommendedName>
        <fullName evidence="2">asparagine synthase (glutamine-hydrolyzing)</fullName>
        <ecNumber evidence="2">6.3.5.4</ecNumber>
    </recommendedName>
</protein>
<dbReference type="GO" id="GO:0004066">
    <property type="term" value="F:asparagine synthase (glutamine-hydrolyzing) activity"/>
    <property type="evidence" value="ECO:0007669"/>
    <property type="project" value="UniProtKB-EC"/>
</dbReference>
<evidence type="ECO:0000259" key="4">
    <source>
        <dbReference type="Pfam" id="PF00733"/>
    </source>
</evidence>
<dbReference type="AlphaFoldDB" id="A0A3N5ZB98"/>
<dbReference type="EC" id="6.3.5.4" evidence="2"/>
<dbReference type="InterPro" id="IPR051786">
    <property type="entry name" value="ASN_synthetase/amidase"/>
</dbReference>
<dbReference type="Pfam" id="PF00733">
    <property type="entry name" value="Asn_synthase"/>
    <property type="match status" value="1"/>
</dbReference>
<name>A0A3N5ZB98_9ALTE</name>
<evidence type="ECO:0000256" key="3">
    <source>
        <dbReference type="ARBA" id="ARBA00048741"/>
    </source>
</evidence>